<comment type="similarity">
    <text evidence="1">Belongs to the N(4)/N(6)-methyltransferase family.</text>
</comment>
<dbReference type="RefSeq" id="WP_117866976.1">
    <property type="nucleotide sequence ID" value="NZ_JAQNRB010000011.1"/>
</dbReference>
<protein>
    <recommendedName>
        <fullName evidence="2">site-specific DNA-methyltransferase (adenine-specific)</fullName>
        <ecNumber evidence="2">2.1.1.72</ecNumber>
    </recommendedName>
</protein>
<proteinExistence type="inferred from homology"/>
<evidence type="ECO:0000256" key="3">
    <source>
        <dbReference type="ARBA" id="ARBA00022603"/>
    </source>
</evidence>
<accession>A0A412X9C4</accession>
<dbReference type="PROSITE" id="PS00092">
    <property type="entry name" value="N6_MTASE"/>
    <property type="match status" value="1"/>
</dbReference>
<dbReference type="InterPro" id="IPR038333">
    <property type="entry name" value="T1MK-like_N_sf"/>
</dbReference>
<evidence type="ECO:0000256" key="5">
    <source>
        <dbReference type="ARBA" id="ARBA00022691"/>
    </source>
</evidence>
<dbReference type="EC" id="2.1.1.72" evidence="2"/>
<dbReference type="NCBIfam" id="TIGR00497">
    <property type="entry name" value="hsdM"/>
    <property type="match status" value="1"/>
</dbReference>
<evidence type="ECO:0000259" key="10">
    <source>
        <dbReference type="Pfam" id="PF12161"/>
    </source>
</evidence>
<keyword evidence="8" id="KW-0175">Coiled coil</keyword>
<feature type="coiled-coil region" evidence="8">
    <location>
        <begin position="669"/>
        <end position="699"/>
    </location>
</feature>
<feature type="domain" description="N6 adenine-specific DNA methyltransferase N-terminal" evidence="10">
    <location>
        <begin position="6"/>
        <end position="156"/>
    </location>
</feature>
<sequence length="863" mass="97292">MNKQQLANKIWASANKMRSKIDANEYKDYILGLVFYKFLSDYEVDCLRRIGWNDDDMTALVEDYEDPEATMMIAYCKNNIGYFIEYKYLFGTWLLPNSDFSVADLSAALNSFDRLISPNYKHVYANIFKTLQAGLSKLGENPSSQTRALKDLIKLIKDIPTDGSQDYDVLGYVYEYLISNFAANAGKKAGEFYTPHEVAILMSEIVAEHHKDKQQIEIYDPTSGSGSLLITIGKSIGRHIADKNQVKYYAQELKENTYNLTRMNLVMRGIKPDNIDTRCADSLDEDWPLQTIGSDIGKPLYVDAVVSNPPYSQHWDATDRELDSRFKNYGVAPKSKADYAFLLHELHHLKPDGILTIVLPHGVLFRGDVDADSEGEGKIRRNLVETNNIDAIIGLPANIFFGTGIPTLIMVLKQHRDSDDVLIVDASKGFVKEGKNNRLRACDIKRIADAIRERKPIPGFSRPVSRDEIRRNGYNLNIPRYVDSSEAAEQYDIYATMFGGIPESEINQLQTYWDALPSLRADLFQPKEDGSPYAAVKSKDVAEIIEENADVCNLKQTFANAFSDFSNVLHSRLITNVSTVNEQNEQDDIADDIFNRLKPIPLVDKYVAYQALSDNWQVIAGDIETIQSEGIDAVRVVEQAYKLVKKGDEEIEVPDGLKGRILPFELIQHEKFQAELDAISEKQAEVEEIASLLEELRDGFTEEEGQAYLDEDDNTKFNKNAIKADAKAKGDEVEPETKAKLKEIVSLWDKITKLNKKIKEDKAVLVQLTIDAIEHLSNEDIEFFLHKKWIDPVCGGINGTLSSVFSALEKSVTALEAKYALSYNEIENNIVDAQKELSGLIGQLTGDEFAVKGLQELQNRLKD</sequence>
<dbReference type="GO" id="GO:0009007">
    <property type="term" value="F:site-specific DNA-methyltransferase (adenine-specific) activity"/>
    <property type="evidence" value="ECO:0007669"/>
    <property type="project" value="UniProtKB-EC"/>
</dbReference>
<dbReference type="SUPFAM" id="SSF53335">
    <property type="entry name" value="S-adenosyl-L-methionine-dependent methyltransferases"/>
    <property type="match status" value="1"/>
</dbReference>
<evidence type="ECO:0000256" key="6">
    <source>
        <dbReference type="ARBA" id="ARBA00022747"/>
    </source>
</evidence>
<dbReference type="InterPro" id="IPR003356">
    <property type="entry name" value="DNA_methylase_A-5"/>
</dbReference>
<dbReference type="GO" id="GO:0032259">
    <property type="term" value="P:methylation"/>
    <property type="evidence" value="ECO:0007669"/>
    <property type="project" value="UniProtKB-KW"/>
</dbReference>
<dbReference type="InterPro" id="IPR051537">
    <property type="entry name" value="DNA_Adenine_Mtase"/>
</dbReference>
<keyword evidence="6" id="KW-0680">Restriction system</keyword>
<name>A0A412X9C4_BACUN</name>
<evidence type="ECO:0000256" key="2">
    <source>
        <dbReference type="ARBA" id="ARBA00011900"/>
    </source>
</evidence>
<dbReference type="PANTHER" id="PTHR42933:SF1">
    <property type="entry name" value="SITE-SPECIFIC DNA-METHYLTRANSFERASE (ADENINE-SPECIFIC)"/>
    <property type="match status" value="1"/>
</dbReference>
<organism evidence="11 12">
    <name type="scientific">Bacteroides uniformis</name>
    <dbReference type="NCBI Taxonomy" id="820"/>
    <lineage>
        <taxon>Bacteria</taxon>
        <taxon>Pseudomonadati</taxon>
        <taxon>Bacteroidota</taxon>
        <taxon>Bacteroidia</taxon>
        <taxon>Bacteroidales</taxon>
        <taxon>Bacteroidaceae</taxon>
        <taxon>Bacteroides</taxon>
    </lineage>
</organism>
<feature type="domain" description="DNA methylase adenine-specific" evidence="9">
    <location>
        <begin position="166"/>
        <end position="489"/>
    </location>
</feature>
<dbReference type="PRINTS" id="PR00507">
    <property type="entry name" value="N12N6MTFRASE"/>
</dbReference>
<dbReference type="InterPro" id="IPR002052">
    <property type="entry name" value="DNA_methylase_N6_adenine_CS"/>
</dbReference>
<dbReference type="PANTHER" id="PTHR42933">
    <property type="entry name" value="SLR6095 PROTEIN"/>
    <property type="match status" value="1"/>
</dbReference>
<dbReference type="Gene3D" id="1.20.1260.30">
    <property type="match status" value="1"/>
</dbReference>
<gene>
    <name evidence="11" type="ORF">DWW14_17555</name>
</gene>
<dbReference type="InterPro" id="IPR004546">
    <property type="entry name" value="Restrct_endonuc_T1M"/>
</dbReference>
<dbReference type="AlphaFoldDB" id="A0A412X9C4"/>
<dbReference type="Proteomes" id="UP000285343">
    <property type="component" value="Unassembled WGS sequence"/>
</dbReference>
<dbReference type="GO" id="GO:0003677">
    <property type="term" value="F:DNA binding"/>
    <property type="evidence" value="ECO:0007669"/>
    <property type="project" value="InterPro"/>
</dbReference>
<dbReference type="GO" id="GO:0008170">
    <property type="term" value="F:N-methyltransferase activity"/>
    <property type="evidence" value="ECO:0007669"/>
    <property type="project" value="InterPro"/>
</dbReference>
<evidence type="ECO:0000259" key="9">
    <source>
        <dbReference type="Pfam" id="PF02384"/>
    </source>
</evidence>
<dbReference type="Pfam" id="PF02384">
    <property type="entry name" value="N6_Mtase"/>
    <property type="match status" value="1"/>
</dbReference>
<dbReference type="Gene3D" id="3.40.50.150">
    <property type="entry name" value="Vaccinia Virus protein VP39"/>
    <property type="match status" value="1"/>
</dbReference>
<comment type="caution">
    <text evidence="11">The sequence shown here is derived from an EMBL/GenBank/DDBJ whole genome shotgun (WGS) entry which is preliminary data.</text>
</comment>
<keyword evidence="4 11" id="KW-0808">Transferase</keyword>
<dbReference type="EMBL" id="QRZC01000028">
    <property type="protein sequence ID" value="RGV38691.1"/>
    <property type="molecule type" value="Genomic_DNA"/>
</dbReference>
<evidence type="ECO:0000313" key="11">
    <source>
        <dbReference type="EMBL" id="RGV38691.1"/>
    </source>
</evidence>
<dbReference type="InterPro" id="IPR029063">
    <property type="entry name" value="SAM-dependent_MTases_sf"/>
</dbReference>
<comment type="catalytic activity">
    <reaction evidence="7">
        <text>a 2'-deoxyadenosine in DNA + S-adenosyl-L-methionine = an N(6)-methyl-2'-deoxyadenosine in DNA + S-adenosyl-L-homocysteine + H(+)</text>
        <dbReference type="Rhea" id="RHEA:15197"/>
        <dbReference type="Rhea" id="RHEA-COMP:12418"/>
        <dbReference type="Rhea" id="RHEA-COMP:12419"/>
        <dbReference type="ChEBI" id="CHEBI:15378"/>
        <dbReference type="ChEBI" id="CHEBI:57856"/>
        <dbReference type="ChEBI" id="CHEBI:59789"/>
        <dbReference type="ChEBI" id="CHEBI:90615"/>
        <dbReference type="ChEBI" id="CHEBI:90616"/>
        <dbReference type="EC" id="2.1.1.72"/>
    </reaction>
</comment>
<reference evidence="11 12" key="1">
    <citation type="submission" date="2018-08" db="EMBL/GenBank/DDBJ databases">
        <title>A genome reference for cultivated species of the human gut microbiota.</title>
        <authorList>
            <person name="Zou Y."/>
            <person name="Xue W."/>
            <person name="Luo G."/>
        </authorList>
    </citation>
    <scope>NUCLEOTIDE SEQUENCE [LARGE SCALE GENOMIC DNA]</scope>
    <source>
        <strain evidence="11 12">AF14-42</strain>
    </source>
</reference>
<dbReference type="GO" id="GO:0009307">
    <property type="term" value="P:DNA restriction-modification system"/>
    <property type="evidence" value="ECO:0007669"/>
    <property type="project" value="UniProtKB-KW"/>
</dbReference>
<evidence type="ECO:0000256" key="8">
    <source>
        <dbReference type="SAM" id="Coils"/>
    </source>
</evidence>
<dbReference type="Pfam" id="PF12161">
    <property type="entry name" value="HsdM_N"/>
    <property type="match status" value="1"/>
</dbReference>
<keyword evidence="3 11" id="KW-0489">Methyltransferase</keyword>
<evidence type="ECO:0000313" key="12">
    <source>
        <dbReference type="Proteomes" id="UP000285343"/>
    </source>
</evidence>
<dbReference type="InterPro" id="IPR022749">
    <property type="entry name" value="D12N6_MeTrfase_N"/>
</dbReference>
<evidence type="ECO:0000256" key="1">
    <source>
        <dbReference type="ARBA" id="ARBA00006594"/>
    </source>
</evidence>
<evidence type="ECO:0000256" key="4">
    <source>
        <dbReference type="ARBA" id="ARBA00022679"/>
    </source>
</evidence>
<keyword evidence="5" id="KW-0949">S-adenosyl-L-methionine</keyword>
<evidence type="ECO:0000256" key="7">
    <source>
        <dbReference type="ARBA" id="ARBA00047942"/>
    </source>
</evidence>